<dbReference type="EMBL" id="CP024636">
    <property type="protein sequence ID" value="QGR06222.1"/>
    <property type="molecule type" value="Genomic_DNA"/>
</dbReference>
<accession>A0AAP9KNX3</accession>
<reference evidence="4" key="1">
    <citation type="submission" date="2017-11" db="EMBL/GenBank/DDBJ databases">
        <title>Genome sequence of Pantoea sp. MSR2.</title>
        <authorList>
            <person name="Nascimento F.X."/>
        </authorList>
    </citation>
    <scope>NUCLEOTIDE SEQUENCE [LARGE SCALE GENOMIC DNA]</scope>
    <source>
        <strain evidence="4">MSR2</strain>
    </source>
</reference>
<dbReference type="Pfam" id="PF07026">
    <property type="entry name" value="DUF1317"/>
    <property type="match status" value="1"/>
</dbReference>
<evidence type="ECO:0000313" key="2">
    <source>
        <dbReference type="EMBL" id="MDO6406290.1"/>
    </source>
</evidence>
<reference evidence="2" key="3">
    <citation type="submission" date="2023-07" db="EMBL/GenBank/DDBJ databases">
        <title>The extreme plant-growth-promoting properties of Pantoea phytobeneficialis PF55 revealed by functional and genomic analysis.</title>
        <authorList>
            <person name="Nascimento F.X."/>
            <person name="Marcio R.J."/>
        </authorList>
    </citation>
    <scope>NUCLEOTIDE SEQUENCE</scope>
    <source>
        <strain evidence="2">PF55</strain>
    </source>
</reference>
<keyword evidence="1" id="KW-1133">Transmembrane helix</keyword>
<reference evidence="3" key="2">
    <citation type="journal article" date="2020" name="Environ. Microbiol.">
        <title>The extreme plant-growth-promoting properties of Pantoea phytobeneficialis MSR2 revealed by functional and genomic analysis.</title>
        <authorList>
            <person name="Nascimento F.X."/>
            <person name="Hernandez A.G."/>
            <person name="Glick B.R."/>
            <person name="Rossi M.J."/>
        </authorList>
    </citation>
    <scope>NUCLEOTIDE SEQUENCE</scope>
    <source>
        <strain evidence="3">MSR2</strain>
    </source>
</reference>
<proteinExistence type="predicted"/>
<dbReference type="Proteomes" id="UP000424872">
    <property type="component" value="Chromosome"/>
</dbReference>
<sequence>MQHPHDHIVVGFVTLPYSIILGGWVMPDGSIISNPLAAQKEAERLNNANRTIH</sequence>
<dbReference type="AlphaFoldDB" id="A0AAP9KNX3"/>
<keyword evidence="5" id="KW-1185">Reference proteome</keyword>
<protein>
    <submittedName>
        <fullName evidence="3">Cruciferin</fullName>
    </submittedName>
    <submittedName>
        <fullName evidence="2">DUF1317 family protein</fullName>
    </submittedName>
</protein>
<evidence type="ECO:0000256" key="1">
    <source>
        <dbReference type="SAM" id="Phobius"/>
    </source>
</evidence>
<dbReference type="EMBL" id="JAUOOM010000005">
    <property type="protein sequence ID" value="MDO6406290.1"/>
    <property type="molecule type" value="Genomic_DNA"/>
</dbReference>
<dbReference type="InterPro" id="IPR009750">
    <property type="entry name" value="DUF1317"/>
</dbReference>
<keyword evidence="1" id="KW-0472">Membrane</keyword>
<evidence type="ECO:0000313" key="3">
    <source>
        <dbReference type="EMBL" id="QGR06222.1"/>
    </source>
</evidence>
<gene>
    <name evidence="3" type="ORF">CTZ24_07285</name>
    <name evidence="2" type="ORF">Q3404_06850</name>
</gene>
<organism evidence="3 4">
    <name type="scientific">Pantoea phytobeneficialis</name>
    <dbReference type="NCBI Taxonomy" id="2052056"/>
    <lineage>
        <taxon>Bacteria</taxon>
        <taxon>Pseudomonadati</taxon>
        <taxon>Pseudomonadota</taxon>
        <taxon>Gammaproteobacteria</taxon>
        <taxon>Enterobacterales</taxon>
        <taxon>Erwiniaceae</taxon>
        <taxon>Pantoea</taxon>
    </lineage>
</organism>
<feature type="transmembrane region" description="Helical" evidence="1">
    <location>
        <begin position="7"/>
        <end position="26"/>
    </location>
</feature>
<dbReference type="Proteomes" id="UP001171299">
    <property type="component" value="Unassembled WGS sequence"/>
</dbReference>
<dbReference type="KEGG" id="ppho:CTZ24_07285"/>
<keyword evidence="1" id="KW-0812">Transmembrane</keyword>
<name>A0AAP9KNX3_9GAMM</name>
<dbReference type="RefSeq" id="WP_208725170.1">
    <property type="nucleotide sequence ID" value="NZ_CP024636.1"/>
</dbReference>
<evidence type="ECO:0000313" key="4">
    <source>
        <dbReference type="Proteomes" id="UP000424872"/>
    </source>
</evidence>
<evidence type="ECO:0000313" key="5">
    <source>
        <dbReference type="Proteomes" id="UP001171299"/>
    </source>
</evidence>